<dbReference type="AlphaFoldDB" id="A0A4C1YWP7"/>
<dbReference type="Proteomes" id="UP000299102">
    <property type="component" value="Unassembled WGS sequence"/>
</dbReference>
<evidence type="ECO:0000256" key="1">
    <source>
        <dbReference type="SAM" id="MobiDB-lite"/>
    </source>
</evidence>
<protein>
    <submittedName>
        <fullName evidence="2">Uncharacterized protein</fullName>
    </submittedName>
</protein>
<accession>A0A4C1YWP7</accession>
<gene>
    <name evidence="2" type="ORF">EVAR_65327_1</name>
</gene>
<feature type="compositionally biased region" description="Pro residues" evidence="1">
    <location>
        <begin position="113"/>
        <end position="124"/>
    </location>
</feature>
<dbReference type="EMBL" id="BGZK01001387">
    <property type="protein sequence ID" value="GBP78817.1"/>
    <property type="molecule type" value="Genomic_DNA"/>
</dbReference>
<sequence>MKSCIYAVIYERKRFDRYLRERGACYIRSVRDLVTKIDDVVRPLRRLLIHSKNGFHGVVTDPRRRLKKTCKGARIDELDSDAARRVGRDSRPLGVHRFIFGPRRDEPVKYDGPGPPPRRAPPPARPRRRTSLGSSGRAARSRRVRYE</sequence>
<keyword evidence="3" id="KW-1185">Reference proteome</keyword>
<comment type="caution">
    <text evidence="2">The sequence shown here is derived from an EMBL/GenBank/DDBJ whole genome shotgun (WGS) entry which is preliminary data.</text>
</comment>
<feature type="region of interest" description="Disordered" evidence="1">
    <location>
        <begin position="103"/>
        <end position="147"/>
    </location>
</feature>
<reference evidence="2 3" key="1">
    <citation type="journal article" date="2019" name="Commun. Biol.">
        <title>The bagworm genome reveals a unique fibroin gene that provides high tensile strength.</title>
        <authorList>
            <person name="Kono N."/>
            <person name="Nakamura H."/>
            <person name="Ohtoshi R."/>
            <person name="Tomita M."/>
            <person name="Numata K."/>
            <person name="Arakawa K."/>
        </authorList>
    </citation>
    <scope>NUCLEOTIDE SEQUENCE [LARGE SCALE GENOMIC DNA]</scope>
</reference>
<organism evidence="2 3">
    <name type="scientific">Eumeta variegata</name>
    <name type="common">Bagworm moth</name>
    <name type="synonym">Eumeta japonica</name>
    <dbReference type="NCBI Taxonomy" id="151549"/>
    <lineage>
        <taxon>Eukaryota</taxon>
        <taxon>Metazoa</taxon>
        <taxon>Ecdysozoa</taxon>
        <taxon>Arthropoda</taxon>
        <taxon>Hexapoda</taxon>
        <taxon>Insecta</taxon>
        <taxon>Pterygota</taxon>
        <taxon>Neoptera</taxon>
        <taxon>Endopterygota</taxon>
        <taxon>Lepidoptera</taxon>
        <taxon>Glossata</taxon>
        <taxon>Ditrysia</taxon>
        <taxon>Tineoidea</taxon>
        <taxon>Psychidae</taxon>
        <taxon>Oiketicinae</taxon>
        <taxon>Eumeta</taxon>
    </lineage>
</organism>
<proteinExistence type="predicted"/>
<name>A0A4C1YWP7_EUMVA</name>
<evidence type="ECO:0000313" key="3">
    <source>
        <dbReference type="Proteomes" id="UP000299102"/>
    </source>
</evidence>
<evidence type="ECO:0000313" key="2">
    <source>
        <dbReference type="EMBL" id="GBP78817.1"/>
    </source>
</evidence>